<feature type="transmembrane region" description="Helical" evidence="2">
    <location>
        <begin position="6"/>
        <end position="24"/>
    </location>
</feature>
<evidence type="ECO:0000256" key="2">
    <source>
        <dbReference type="SAM" id="Phobius"/>
    </source>
</evidence>
<feature type="region of interest" description="Disordered" evidence="1">
    <location>
        <begin position="45"/>
        <end position="64"/>
    </location>
</feature>
<comment type="caution">
    <text evidence="3">The sequence shown here is derived from an EMBL/GenBank/DDBJ whole genome shotgun (WGS) entry which is preliminary data.</text>
</comment>
<feature type="compositionally biased region" description="Polar residues" evidence="1">
    <location>
        <begin position="53"/>
        <end position="64"/>
    </location>
</feature>
<evidence type="ECO:0000256" key="1">
    <source>
        <dbReference type="SAM" id="MobiDB-lite"/>
    </source>
</evidence>
<evidence type="ECO:0000313" key="3">
    <source>
        <dbReference type="EMBL" id="PZO14274.1"/>
    </source>
</evidence>
<evidence type="ECO:0000313" key="4">
    <source>
        <dbReference type="Proteomes" id="UP000249354"/>
    </source>
</evidence>
<accession>A0A2W4U2I8</accession>
<proteinExistence type="predicted"/>
<reference evidence="3 4" key="2">
    <citation type="submission" date="2018-06" db="EMBL/GenBank/DDBJ databases">
        <title>Metagenomic assembly of (sub)arctic Cyanobacteria and their associated microbiome from non-axenic cultures.</title>
        <authorList>
            <person name="Baurain D."/>
        </authorList>
    </citation>
    <scope>NUCLEOTIDE SEQUENCE [LARGE SCALE GENOMIC DNA]</scope>
    <source>
        <strain evidence="3">ULC129bin1</strain>
    </source>
</reference>
<reference evidence="4" key="1">
    <citation type="submission" date="2018-04" db="EMBL/GenBank/DDBJ databases">
        <authorList>
            <person name="Cornet L."/>
        </authorList>
    </citation>
    <scope>NUCLEOTIDE SEQUENCE [LARGE SCALE GENOMIC DNA]</scope>
</reference>
<protein>
    <submittedName>
        <fullName evidence="3">Uncharacterized protein</fullName>
    </submittedName>
</protein>
<name>A0A2W4U2I8_9CYAN</name>
<organism evidence="3 4">
    <name type="scientific">Leptolyngbya foveolarum</name>
    <dbReference type="NCBI Taxonomy" id="47253"/>
    <lineage>
        <taxon>Bacteria</taxon>
        <taxon>Bacillati</taxon>
        <taxon>Cyanobacteriota</taxon>
        <taxon>Cyanophyceae</taxon>
        <taxon>Leptolyngbyales</taxon>
        <taxon>Leptolyngbyaceae</taxon>
        <taxon>Leptolyngbya group</taxon>
        <taxon>Leptolyngbya</taxon>
    </lineage>
</organism>
<gene>
    <name evidence="3" type="ORF">DCF25_15120</name>
</gene>
<keyword evidence="2" id="KW-0812">Transmembrane</keyword>
<dbReference type="Proteomes" id="UP000249354">
    <property type="component" value="Unassembled WGS sequence"/>
</dbReference>
<dbReference type="AlphaFoldDB" id="A0A2W4U2I8"/>
<dbReference type="EMBL" id="QBMC01000111">
    <property type="protein sequence ID" value="PZO14274.1"/>
    <property type="molecule type" value="Genomic_DNA"/>
</dbReference>
<sequence length="64" mass="6609">MFALAISTIFGTPILVLAVGFLGVSQKRAEDGRAHLVSPSSAAALPTAKETVEQPTQKAAQPAF</sequence>
<keyword evidence="2" id="KW-1133">Transmembrane helix</keyword>
<keyword evidence="2" id="KW-0472">Membrane</keyword>